<proteinExistence type="predicted"/>
<gene>
    <name evidence="2" type="ORF">DPMN_062827</name>
</gene>
<protein>
    <submittedName>
        <fullName evidence="2">Uncharacterized protein</fullName>
    </submittedName>
</protein>
<comment type="caution">
    <text evidence="2">The sequence shown here is derived from an EMBL/GenBank/DDBJ whole genome shotgun (WGS) entry which is preliminary data.</text>
</comment>
<sequence length="158" mass="18016">MAELSKLAIYLSYDRFSIWISGLTSRHDVSLETVNPLALAPEIALSSTSEERGVGAGSGWIGPKKLLALDPHSQRSRWEKRTNKMILLWLSRGSGSRWSISQTIENRTYIQRIRRISFQFFVSSSIGFVYFLFIITIRPYYWFFIFSNSGPAPGGRIS</sequence>
<evidence type="ECO:0000256" key="1">
    <source>
        <dbReference type="SAM" id="Phobius"/>
    </source>
</evidence>
<dbReference type="AlphaFoldDB" id="A0A9D4HIH1"/>
<dbReference type="EMBL" id="JAIWYP010000013">
    <property type="protein sequence ID" value="KAH3719942.1"/>
    <property type="molecule type" value="Genomic_DNA"/>
</dbReference>
<name>A0A9D4HIH1_DREPO</name>
<keyword evidence="1" id="KW-1133">Transmembrane helix</keyword>
<keyword evidence="3" id="KW-1185">Reference proteome</keyword>
<keyword evidence="1" id="KW-0472">Membrane</keyword>
<evidence type="ECO:0000313" key="2">
    <source>
        <dbReference type="EMBL" id="KAH3719942.1"/>
    </source>
</evidence>
<reference evidence="2" key="2">
    <citation type="submission" date="2020-11" db="EMBL/GenBank/DDBJ databases">
        <authorList>
            <person name="McCartney M.A."/>
            <person name="Auch B."/>
            <person name="Kono T."/>
            <person name="Mallez S."/>
            <person name="Becker A."/>
            <person name="Gohl D.M."/>
            <person name="Silverstein K.A.T."/>
            <person name="Koren S."/>
            <person name="Bechman K.B."/>
            <person name="Herman A."/>
            <person name="Abrahante J.E."/>
            <person name="Garbe J."/>
        </authorList>
    </citation>
    <scope>NUCLEOTIDE SEQUENCE</scope>
    <source>
        <strain evidence="2">Duluth1</strain>
        <tissue evidence="2">Whole animal</tissue>
    </source>
</reference>
<dbReference type="Proteomes" id="UP000828390">
    <property type="component" value="Unassembled WGS sequence"/>
</dbReference>
<accession>A0A9D4HIH1</accession>
<reference evidence="2" key="1">
    <citation type="journal article" date="2019" name="bioRxiv">
        <title>The Genome of the Zebra Mussel, Dreissena polymorpha: A Resource for Invasive Species Research.</title>
        <authorList>
            <person name="McCartney M.A."/>
            <person name="Auch B."/>
            <person name="Kono T."/>
            <person name="Mallez S."/>
            <person name="Zhang Y."/>
            <person name="Obille A."/>
            <person name="Becker A."/>
            <person name="Abrahante J.E."/>
            <person name="Garbe J."/>
            <person name="Badalamenti J.P."/>
            <person name="Herman A."/>
            <person name="Mangelson H."/>
            <person name="Liachko I."/>
            <person name="Sullivan S."/>
            <person name="Sone E.D."/>
            <person name="Koren S."/>
            <person name="Silverstein K.A.T."/>
            <person name="Beckman K.B."/>
            <person name="Gohl D.M."/>
        </authorList>
    </citation>
    <scope>NUCLEOTIDE SEQUENCE</scope>
    <source>
        <strain evidence="2">Duluth1</strain>
        <tissue evidence="2">Whole animal</tissue>
    </source>
</reference>
<feature type="transmembrane region" description="Helical" evidence="1">
    <location>
        <begin position="120"/>
        <end position="141"/>
    </location>
</feature>
<evidence type="ECO:0000313" key="3">
    <source>
        <dbReference type="Proteomes" id="UP000828390"/>
    </source>
</evidence>
<keyword evidence="1" id="KW-0812">Transmembrane</keyword>
<organism evidence="2 3">
    <name type="scientific">Dreissena polymorpha</name>
    <name type="common">Zebra mussel</name>
    <name type="synonym">Mytilus polymorpha</name>
    <dbReference type="NCBI Taxonomy" id="45954"/>
    <lineage>
        <taxon>Eukaryota</taxon>
        <taxon>Metazoa</taxon>
        <taxon>Spiralia</taxon>
        <taxon>Lophotrochozoa</taxon>
        <taxon>Mollusca</taxon>
        <taxon>Bivalvia</taxon>
        <taxon>Autobranchia</taxon>
        <taxon>Heteroconchia</taxon>
        <taxon>Euheterodonta</taxon>
        <taxon>Imparidentia</taxon>
        <taxon>Neoheterodontei</taxon>
        <taxon>Myida</taxon>
        <taxon>Dreissenoidea</taxon>
        <taxon>Dreissenidae</taxon>
        <taxon>Dreissena</taxon>
    </lineage>
</organism>